<feature type="binding site" evidence="14">
    <location>
        <position position="130"/>
    </location>
    <ligand>
        <name>sn-glycerol 3-phosphate</name>
        <dbReference type="ChEBI" id="CHEBI:57597"/>
    </ligand>
</feature>
<evidence type="ECO:0000256" key="12">
    <source>
        <dbReference type="ARBA" id="ARBA00069372"/>
    </source>
</evidence>
<dbReference type="EMBL" id="CYSB01000026">
    <property type="protein sequence ID" value="CUH66226.1"/>
    <property type="molecule type" value="Genomic_DNA"/>
</dbReference>
<dbReference type="UniPathway" id="UPA00940"/>
<dbReference type="PANTHER" id="PTHR11728">
    <property type="entry name" value="GLYCEROL-3-PHOSPHATE DEHYDROGENASE"/>
    <property type="match status" value="1"/>
</dbReference>
<comment type="subcellular location">
    <subcellularLocation>
        <location evidence="14">Cytoplasm</location>
    </subcellularLocation>
</comment>
<evidence type="ECO:0000256" key="16">
    <source>
        <dbReference type="PIRSR" id="PIRSR000114-2"/>
    </source>
</evidence>
<reference evidence="22 24" key="2">
    <citation type="submission" date="2015-09" db="EMBL/GenBank/DDBJ databases">
        <authorList>
            <consortium name="Swine Surveillance"/>
        </authorList>
    </citation>
    <scope>NUCLEOTIDE SEQUENCE [LARGE SCALE GENOMIC DNA]</scope>
    <source>
        <strain evidence="22 24">5120</strain>
    </source>
</reference>
<evidence type="ECO:0000256" key="1">
    <source>
        <dbReference type="ARBA" id="ARBA00011009"/>
    </source>
</evidence>
<feature type="domain" description="Glycerol-3-phosphate dehydrogenase NAD-dependent N-terminal" evidence="19">
    <location>
        <begin position="2"/>
        <end position="154"/>
    </location>
</feature>
<feature type="binding site" evidence="14">
    <location>
        <position position="248"/>
    </location>
    <ligand>
        <name>sn-glycerol 3-phosphate</name>
        <dbReference type="ChEBI" id="CHEBI:57597"/>
    </ligand>
</feature>
<comment type="similarity">
    <text evidence="1 14 18">Belongs to the NAD-dependent glycerol-3-phosphate dehydrogenase family.</text>
</comment>
<dbReference type="OrthoDB" id="9812273at2"/>
<dbReference type="GO" id="GO:0005829">
    <property type="term" value="C:cytosol"/>
    <property type="evidence" value="ECO:0007669"/>
    <property type="project" value="TreeGrafter"/>
</dbReference>
<feature type="binding site" evidence="14">
    <location>
        <position position="30"/>
    </location>
    <ligand>
        <name>NADPH</name>
        <dbReference type="ChEBI" id="CHEBI:57783"/>
    </ligand>
</feature>
<dbReference type="NCBIfam" id="NF000940">
    <property type="entry name" value="PRK00094.1-2"/>
    <property type="match status" value="1"/>
</dbReference>
<reference evidence="21 23" key="1">
    <citation type="submission" date="2015-09" db="EMBL/GenBank/DDBJ databases">
        <authorList>
            <person name="Rodrigo-Torres L."/>
            <person name="Arahal D.R."/>
        </authorList>
    </citation>
    <scope>NUCLEOTIDE SEQUENCE [LARGE SCALE GENOMIC DNA]</scope>
    <source>
        <strain evidence="21 23">CECT 5118</strain>
    </source>
</reference>
<dbReference type="GO" id="GO:0005975">
    <property type="term" value="P:carbohydrate metabolic process"/>
    <property type="evidence" value="ECO:0007669"/>
    <property type="project" value="InterPro"/>
</dbReference>
<dbReference type="AlphaFoldDB" id="A0A0N7LVG4"/>
<evidence type="ECO:0000256" key="5">
    <source>
        <dbReference type="ARBA" id="ARBA00023002"/>
    </source>
</evidence>
<keyword evidence="5 14" id="KW-0560">Oxidoreductase</keyword>
<feature type="binding site" evidence="14">
    <location>
        <position position="102"/>
    </location>
    <ligand>
        <name>NADPH</name>
        <dbReference type="ChEBI" id="CHEBI:57783"/>
    </ligand>
</feature>
<gene>
    <name evidence="14 22" type="primary">gpsA</name>
    <name evidence="21" type="ORF">TL5118_01656</name>
    <name evidence="22" type="ORF">TL5120_02358</name>
</gene>
<dbReference type="Pfam" id="PF07479">
    <property type="entry name" value="NAD_Gly3P_dh_C"/>
    <property type="match status" value="1"/>
</dbReference>
<feature type="binding site" evidence="14">
    <location>
        <position position="249"/>
    </location>
    <ligand>
        <name>NADPH</name>
        <dbReference type="ChEBI" id="CHEBI:57783"/>
    </ligand>
</feature>
<name>A0A0N7LVG4_9RHOB</name>
<evidence type="ECO:0000256" key="13">
    <source>
        <dbReference type="ARBA" id="ARBA00080511"/>
    </source>
</evidence>
<dbReference type="InterPro" id="IPR006168">
    <property type="entry name" value="G3P_DH_NAD-dep"/>
</dbReference>
<dbReference type="InterPro" id="IPR013328">
    <property type="entry name" value="6PGD_dom2"/>
</dbReference>
<feature type="binding site" evidence="14">
    <location>
        <position position="132"/>
    </location>
    <ligand>
        <name>sn-glycerol 3-phosphate</name>
        <dbReference type="ChEBI" id="CHEBI:57597"/>
    </ligand>
</feature>
<dbReference type="GO" id="GO:0008654">
    <property type="term" value="P:phospholipid biosynthetic process"/>
    <property type="evidence" value="ECO:0007669"/>
    <property type="project" value="UniProtKB-KW"/>
</dbReference>
<dbReference type="InterPro" id="IPR036291">
    <property type="entry name" value="NAD(P)-bd_dom_sf"/>
</dbReference>
<comment type="function">
    <text evidence="14">Catalyzes the reduction of the glycolytic intermediate dihydroxyacetone phosphate (DHAP) to sn-glycerol 3-phosphate (G3P), the key precursor for phospholipid synthesis.</text>
</comment>
<evidence type="ECO:0000256" key="9">
    <source>
        <dbReference type="ARBA" id="ARBA00023264"/>
    </source>
</evidence>
<feature type="binding site" evidence="14">
    <location>
        <position position="134"/>
    </location>
    <ligand>
        <name>NADPH</name>
        <dbReference type="ChEBI" id="CHEBI:57783"/>
    </ligand>
</feature>
<accession>A0A0N7LVG4</accession>
<feature type="binding site" evidence="14">
    <location>
        <position position="250"/>
    </location>
    <ligand>
        <name>sn-glycerol 3-phosphate</name>
        <dbReference type="ChEBI" id="CHEBI:57597"/>
    </ligand>
</feature>
<keyword evidence="2 14" id="KW-0444">Lipid biosynthesis</keyword>
<protein>
    <recommendedName>
        <fullName evidence="12 14">Glycerol-3-phosphate dehydrogenase [NAD(P)+]</fullName>
        <ecNumber evidence="11 14">1.1.1.94</ecNumber>
    </recommendedName>
    <alternativeName>
        <fullName evidence="14">NAD(P)(+)-dependent glycerol-3-phosphate dehydrogenase</fullName>
    </alternativeName>
    <alternativeName>
        <fullName evidence="13 14">NAD(P)H-dependent dihydroxyacetone-phosphate reductase</fullName>
    </alternativeName>
</protein>
<dbReference type="GO" id="GO:0046167">
    <property type="term" value="P:glycerol-3-phosphate biosynthetic process"/>
    <property type="evidence" value="ECO:0007669"/>
    <property type="project" value="UniProtKB-UniRule"/>
</dbReference>
<feature type="binding site" evidence="14">
    <location>
        <position position="249"/>
    </location>
    <ligand>
        <name>sn-glycerol 3-phosphate</name>
        <dbReference type="ChEBI" id="CHEBI:57597"/>
    </ligand>
</feature>
<evidence type="ECO:0000256" key="17">
    <source>
        <dbReference type="PIRSR" id="PIRSR000114-3"/>
    </source>
</evidence>
<feature type="active site" description="Proton acceptor" evidence="14 15">
    <location>
        <position position="185"/>
    </location>
</feature>
<keyword evidence="8 14" id="KW-0594">Phospholipid biosynthesis</keyword>
<comment type="caution">
    <text evidence="14">Lacks conserved residue(s) required for the propagation of feature annotation.</text>
</comment>
<evidence type="ECO:0000256" key="15">
    <source>
        <dbReference type="PIRSR" id="PIRSR000114-1"/>
    </source>
</evidence>
<dbReference type="EC" id="1.1.1.94" evidence="11 14"/>
<keyword evidence="6 14" id="KW-0520">NAD</keyword>
<evidence type="ECO:0000256" key="3">
    <source>
        <dbReference type="ARBA" id="ARBA00022741"/>
    </source>
</evidence>
<dbReference type="Gene3D" id="3.40.50.720">
    <property type="entry name" value="NAD(P)-binding Rossmann-like Domain"/>
    <property type="match status" value="1"/>
</dbReference>
<evidence type="ECO:0000256" key="2">
    <source>
        <dbReference type="ARBA" id="ARBA00022516"/>
    </source>
</evidence>
<dbReference type="GO" id="GO:0006650">
    <property type="term" value="P:glycerophospholipid metabolic process"/>
    <property type="evidence" value="ECO:0007669"/>
    <property type="project" value="UniProtKB-UniRule"/>
</dbReference>
<keyword evidence="9 14" id="KW-1208">Phospholipid metabolism</keyword>
<dbReference type="GO" id="GO:0046168">
    <property type="term" value="P:glycerol-3-phosphate catabolic process"/>
    <property type="evidence" value="ECO:0007669"/>
    <property type="project" value="InterPro"/>
</dbReference>
<evidence type="ECO:0000256" key="6">
    <source>
        <dbReference type="ARBA" id="ARBA00023027"/>
    </source>
</evidence>
<evidence type="ECO:0000259" key="19">
    <source>
        <dbReference type="Pfam" id="PF01210"/>
    </source>
</evidence>
<evidence type="ECO:0000256" key="4">
    <source>
        <dbReference type="ARBA" id="ARBA00022857"/>
    </source>
</evidence>
<dbReference type="Gene3D" id="1.10.1040.10">
    <property type="entry name" value="N-(1-d-carboxylethyl)-l-norvaline Dehydrogenase, domain 2"/>
    <property type="match status" value="1"/>
</dbReference>
<evidence type="ECO:0000313" key="21">
    <source>
        <dbReference type="EMBL" id="CUH66226.1"/>
    </source>
</evidence>
<feature type="binding site" evidence="14">
    <location>
        <position position="270"/>
    </location>
    <ligand>
        <name>NADPH</name>
        <dbReference type="ChEBI" id="CHEBI:57783"/>
    </ligand>
</feature>
<dbReference type="SUPFAM" id="SSF48179">
    <property type="entry name" value="6-phosphogluconate dehydrogenase C-terminal domain-like"/>
    <property type="match status" value="1"/>
</dbReference>
<dbReference type="FunFam" id="3.40.50.720:FF:000019">
    <property type="entry name" value="Glycerol-3-phosphate dehydrogenase [NAD(P)+]"/>
    <property type="match status" value="1"/>
</dbReference>
<feature type="binding site" evidence="16">
    <location>
        <begin position="249"/>
        <end position="250"/>
    </location>
    <ligand>
        <name>substrate</name>
    </ligand>
</feature>
<sequence>MIAVCGSGAFGTALAISIAAKGTKVLMWSRDAEHVAEMATARENTRRLPGLPFPDTLQVTADINDIPVGIPVLLSIPMQKLRDMIGAHGAALESRPLVACCKGVELTSGLGPTSLLSELIPSATPAILTGPSFAADIARGLPTAVTLACADADLCKDLQEQLTTPTLRLYRTTDTTGAELGGALKNVIAIAAGTVMGAGLGESARAAIMTRGYAEMQRMALALGARPETLAGLSGFGDLTLTCTSAQSRNYSFGLSLGRGEGFDGSITVEGAATARAVLKRASDMQIDMPITSAVVALLEGHHDLRDLMDRLLSRPLKEE</sequence>
<evidence type="ECO:0000256" key="10">
    <source>
        <dbReference type="ARBA" id="ARBA00052716"/>
    </source>
</evidence>
<dbReference type="InterPro" id="IPR011128">
    <property type="entry name" value="G3P_DH_NAD-dep_N"/>
</dbReference>
<keyword evidence="4 14" id="KW-0521">NADP</keyword>
<dbReference type="Proteomes" id="UP000051086">
    <property type="component" value="Unassembled WGS sequence"/>
</dbReference>
<evidence type="ECO:0000313" key="24">
    <source>
        <dbReference type="Proteomes" id="UP000051887"/>
    </source>
</evidence>
<dbReference type="PANTHER" id="PTHR11728:SF1">
    <property type="entry name" value="GLYCEROL-3-PHOSPHATE DEHYDROGENASE [NAD(+)] 2, CHLOROPLASTIC"/>
    <property type="match status" value="1"/>
</dbReference>
<evidence type="ECO:0000256" key="18">
    <source>
        <dbReference type="RuleBase" id="RU000437"/>
    </source>
</evidence>
<evidence type="ECO:0000313" key="22">
    <source>
        <dbReference type="EMBL" id="CUH72552.1"/>
    </source>
</evidence>
<keyword evidence="7 14" id="KW-0443">Lipid metabolism</keyword>
<dbReference type="InterPro" id="IPR008927">
    <property type="entry name" value="6-PGluconate_DH-like_C_sf"/>
</dbReference>
<feature type="binding site" evidence="14">
    <location>
        <position position="102"/>
    </location>
    <ligand>
        <name>sn-glycerol 3-phosphate</name>
        <dbReference type="ChEBI" id="CHEBI:57597"/>
    </ligand>
</feature>
<comment type="pathway">
    <text evidence="14">Membrane lipid metabolism; glycerophospholipid metabolism.</text>
</comment>
<proteinExistence type="inferred from homology"/>
<dbReference type="PRINTS" id="PR00077">
    <property type="entry name" value="GPDHDRGNASE"/>
</dbReference>
<dbReference type="GO" id="GO:0051287">
    <property type="term" value="F:NAD binding"/>
    <property type="evidence" value="ECO:0007669"/>
    <property type="project" value="InterPro"/>
</dbReference>
<evidence type="ECO:0000259" key="20">
    <source>
        <dbReference type="Pfam" id="PF07479"/>
    </source>
</evidence>
<dbReference type="PIRSF" id="PIRSF000114">
    <property type="entry name" value="Glycerol-3-P_dh"/>
    <property type="match status" value="1"/>
</dbReference>
<comment type="catalytic activity">
    <reaction evidence="10">
        <text>sn-glycerol 3-phosphate + NADP(+) = dihydroxyacetone phosphate + NADPH + H(+)</text>
        <dbReference type="Rhea" id="RHEA:11096"/>
        <dbReference type="ChEBI" id="CHEBI:15378"/>
        <dbReference type="ChEBI" id="CHEBI:57597"/>
        <dbReference type="ChEBI" id="CHEBI:57642"/>
        <dbReference type="ChEBI" id="CHEBI:57783"/>
        <dbReference type="ChEBI" id="CHEBI:58349"/>
        <dbReference type="EC" id="1.1.1.94"/>
    </reaction>
    <physiologicalReaction direction="right-to-left" evidence="10">
        <dbReference type="Rhea" id="RHEA:11098"/>
    </physiologicalReaction>
</comment>
<feature type="binding site" evidence="14">
    <location>
        <position position="10"/>
    </location>
    <ligand>
        <name>NADPH</name>
        <dbReference type="ChEBI" id="CHEBI:57783"/>
    </ligand>
</feature>
<keyword evidence="3 14" id="KW-0547">Nucleotide-binding</keyword>
<comment type="catalytic activity">
    <reaction evidence="14">
        <text>sn-glycerol 3-phosphate + NAD(+) = dihydroxyacetone phosphate + NADH + H(+)</text>
        <dbReference type="Rhea" id="RHEA:11092"/>
        <dbReference type="ChEBI" id="CHEBI:15378"/>
        <dbReference type="ChEBI" id="CHEBI:57540"/>
        <dbReference type="ChEBI" id="CHEBI:57597"/>
        <dbReference type="ChEBI" id="CHEBI:57642"/>
        <dbReference type="ChEBI" id="CHEBI:57945"/>
        <dbReference type="EC" id="1.1.1.94"/>
    </reaction>
</comment>
<dbReference type="HAMAP" id="MF_00394">
    <property type="entry name" value="NAD_Glyc3P_dehydrog"/>
    <property type="match status" value="1"/>
</dbReference>
<feature type="domain" description="Glycerol-3-phosphate dehydrogenase NAD-dependent C-terminal" evidence="20">
    <location>
        <begin position="174"/>
        <end position="309"/>
    </location>
</feature>
<dbReference type="InterPro" id="IPR006109">
    <property type="entry name" value="G3P_DH_NAD-dep_C"/>
</dbReference>
<feature type="binding site" evidence="17">
    <location>
        <position position="249"/>
    </location>
    <ligand>
        <name>NAD(+)</name>
        <dbReference type="ChEBI" id="CHEBI:57540"/>
    </ligand>
</feature>
<dbReference type="FunFam" id="1.10.1040.10:FF:000001">
    <property type="entry name" value="Glycerol-3-phosphate dehydrogenase [NAD(P)+]"/>
    <property type="match status" value="1"/>
</dbReference>
<feature type="binding site" evidence="17">
    <location>
        <begin position="6"/>
        <end position="11"/>
    </location>
    <ligand>
        <name>NAD(+)</name>
        <dbReference type="ChEBI" id="CHEBI:57540"/>
    </ligand>
</feature>
<dbReference type="RefSeq" id="WP_058243749.1">
    <property type="nucleotide sequence ID" value="NZ_CYSB01000026.1"/>
</dbReference>
<organism evidence="22 24">
    <name type="scientific">Thalassovita autumnalis</name>
    <dbReference type="NCBI Taxonomy" id="2072972"/>
    <lineage>
        <taxon>Bacteria</taxon>
        <taxon>Pseudomonadati</taxon>
        <taxon>Pseudomonadota</taxon>
        <taxon>Alphaproteobacteria</taxon>
        <taxon>Rhodobacterales</taxon>
        <taxon>Roseobacteraceae</taxon>
        <taxon>Thalassovita</taxon>
    </lineage>
</organism>
<keyword evidence="23" id="KW-1185">Reference proteome</keyword>
<dbReference type="Proteomes" id="UP000051887">
    <property type="component" value="Unassembled WGS sequence"/>
</dbReference>
<keyword evidence="14" id="KW-0963">Cytoplasm</keyword>
<evidence type="ECO:0000256" key="14">
    <source>
        <dbReference type="HAMAP-Rule" id="MF_00394"/>
    </source>
</evidence>
<dbReference type="NCBIfam" id="NF000942">
    <property type="entry name" value="PRK00094.1-4"/>
    <property type="match status" value="1"/>
</dbReference>
<dbReference type="Pfam" id="PF01210">
    <property type="entry name" value="NAD_Gly3P_dh_N"/>
    <property type="match status" value="1"/>
</dbReference>
<dbReference type="SUPFAM" id="SSF51735">
    <property type="entry name" value="NAD(P)-binding Rossmann-fold domains"/>
    <property type="match status" value="1"/>
</dbReference>
<evidence type="ECO:0000256" key="7">
    <source>
        <dbReference type="ARBA" id="ARBA00023098"/>
    </source>
</evidence>
<feature type="binding site" evidence="17">
    <location>
        <position position="134"/>
    </location>
    <ligand>
        <name>NAD(+)</name>
        <dbReference type="ChEBI" id="CHEBI:57540"/>
    </ligand>
</feature>
<feature type="binding site" evidence="16">
    <location>
        <position position="102"/>
    </location>
    <ligand>
        <name>substrate</name>
    </ligand>
</feature>
<dbReference type="EMBL" id="CYSC01000033">
    <property type="protein sequence ID" value="CUH72552.1"/>
    <property type="molecule type" value="Genomic_DNA"/>
</dbReference>
<dbReference type="GO" id="GO:0047952">
    <property type="term" value="F:glycerol-3-phosphate dehydrogenase [NAD(P)+] activity"/>
    <property type="evidence" value="ECO:0007669"/>
    <property type="project" value="UniProtKB-UniRule"/>
</dbReference>
<evidence type="ECO:0000313" key="23">
    <source>
        <dbReference type="Proteomes" id="UP000051086"/>
    </source>
</evidence>
<feature type="binding site" evidence="14">
    <location>
        <position position="238"/>
    </location>
    <ligand>
        <name>sn-glycerol 3-phosphate</name>
        <dbReference type="ChEBI" id="CHEBI:57597"/>
    </ligand>
</feature>
<feature type="binding site" evidence="14">
    <location>
        <position position="185"/>
    </location>
    <ligand>
        <name>sn-glycerol 3-phosphate</name>
        <dbReference type="ChEBI" id="CHEBI:57597"/>
    </ligand>
</feature>
<evidence type="ECO:0000256" key="11">
    <source>
        <dbReference type="ARBA" id="ARBA00066687"/>
    </source>
</evidence>
<evidence type="ECO:0000256" key="8">
    <source>
        <dbReference type="ARBA" id="ARBA00023209"/>
    </source>
</evidence>